<organism evidence="5 6">
    <name type="scientific">Duganella aceris</name>
    <dbReference type="NCBI Taxonomy" id="2703883"/>
    <lineage>
        <taxon>Bacteria</taxon>
        <taxon>Pseudomonadati</taxon>
        <taxon>Pseudomonadota</taxon>
        <taxon>Betaproteobacteria</taxon>
        <taxon>Burkholderiales</taxon>
        <taxon>Oxalobacteraceae</taxon>
        <taxon>Telluria group</taxon>
        <taxon>Duganella</taxon>
    </lineage>
</organism>
<dbReference type="Gene3D" id="3.40.50.880">
    <property type="match status" value="1"/>
</dbReference>
<sequence>MIKVAVYIDDNCWAGLAMLVKEAFAVAGTLHARNADLKASALFEVRLAARGKRPVRSFTGPALLPEATLDEAAGSDIVVVPPFFFADEQRKTITPRLRRWLIDAYDNGATLLSMASGVRLLAETGLLDGHEVTGNPSDQRVFARHYPQIRFTPEAPLVIDGRILSAASINPCIDACAYLVGQFVGDGAARKFSRYTNSVRHPTYERMALKNAAHKQHADQRIKQAQEFIERHFKREISVEEAARCSAMSLRNFSRRFQQAVGMAPHSYIARCRAEYAKDLLARPGMSILEVAQQSGFRNEVTLRRAFDQLLGTTPTAYRSANGSALAQRLEDSEKVSARTW</sequence>
<dbReference type="SUPFAM" id="SSF52317">
    <property type="entry name" value="Class I glutamine amidotransferase-like"/>
    <property type="match status" value="1"/>
</dbReference>
<evidence type="ECO:0000256" key="3">
    <source>
        <dbReference type="ARBA" id="ARBA00023163"/>
    </source>
</evidence>
<dbReference type="Proteomes" id="UP000666369">
    <property type="component" value="Unassembled WGS sequence"/>
</dbReference>
<dbReference type="PANTHER" id="PTHR43130">
    <property type="entry name" value="ARAC-FAMILY TRANSCRIPTIONAL REGULATOR"/>
    <property type="match status" value="1"/>
</dbReference>
<dbReference type="Gene3D" id="1.10.10.60">
    <property type="entry name" value="Homeodomain-like"/>
    <property type="match status" value="2"/>
</dbReference>
<dbReference type="PROSITE" id="PS00041">
    <property type="entry name" value="HTH_ARAC_FAMILY_1"/>
    <property type="match status" value="1"/>
</dbReference>
<dbReference type="EMBL" id="JAADJT010000008">
    <property type="protein sequence ID" value="NGZ86093.1"/>
    <property type="molecule type" value="Genomic_DNA"/>
</dbReference>
<keyword evidence="1" id="KW-0805">Transcription regulation</keyword>
<dbReference type="InterPro" id="IPR018062">
    <property type="entry name" value="HTH_AraC-typ_CS"/>
</dbReference>
<evidence type="ECO:0000259" key="4">
    <source>
        <dbReference type="PROSITE" id="PS01124"/>
    </source>
</evidence>
<dbReference type="SMART" id="SM00342">
    <property type="entry name" value="HTH_ARAC"/>
    <property type="match status" value="1"/>
</dbReference>
<dbReference type="PROSITE" id="PS01124">
    <property type="entry name" value="HTH_ARAC_FAMILY_2"/>
    <property type="match status" value="1"/>
</dbReference>
<dbReference type="InterPro" id="IPR018060">
    <property type="entry name" value="HTH_AraC"/>
</dbReference>
<feature type="domain" description="HTH araC/xylS-type" evidence="4">
    <location>
        <begin position="223"/>
        <end position="321"/>
    </location>
</feature>
<comment type="caution">
    <text evidence="5">The sequence shown here is derived from an EMBL/GenBank/DDBJ whole genome shotgun (WGS) entry which is preliminary data.</text>
</comment>
<keyword evidence="2" id="KW-0238">DNA-binding</keyword>
<dbReference type="InterPro" id="IPR052158">
    <property type="entry name" value="INH-QAR"/>
</dbReference>
<evidence type="ECO:0000256" key="2">
    <source>
        <dbReference type="ARBA" id="ARBA00023125"/>
    </source>
</evidence>
<name>A0ABX0FNM7_9BURK</name>
<evidence type="ECO:0000313" key="5">
    <source>
        <dbReference type="EMBL" id="NGZ86093.1"/>
    </source>
</evidence>
<dbReference type="PANTHER" id="PTHR43130:SF3">
    <property type="entry name" value="HTH-TYPE TRANSCRIPTIONAL REGULATOR RV1931C"/>
    <property type="match status" value="1"/>
</dbReference>
<keyword evidence="6" id="KW-1185">Reference proteome</keyword>
<reference evidence="6" key="2">
    <citation type="submission" date="2023-07" db="EMBL/GenBank/DDBJ databases">
        <title>Duganella aceri sp. nov., isolated from tree sap.</title>
        <authorList>
            <person name="Kim I.S."/>
        </authorList>
    </citation>
    <scope>NUCLEOTIDE SEQUENCE [LARGE SCALE GENOMIC DNA]</scope>
    <source>
        <strain evidence="6">SAP-35</strain>
    </source>
</reference>
<gene>
    <name evidence="5" type="ORF">GW587_17750</name>
</gene>
<accession>A0ABX0FNM7</accession>
<dbReference type="RefSeq" id="WP_166105690.1">
    <property type="nucleotide sequence ID" value="NZ_JAADJT010000008.1"/>
</dbReference>
<evidence type="ECO:0000313" key="6">
    <source>
        <dbReference type="Proteomes" id="UP000666369"/>
    </source>
</evidence>
<dbReference type="InterPro" id="IPR002818">
    <property type="entry name" value="DJ-1/PfpI"/>
</dbReference>
<dbReference type="InterPro" id="IPR009057">
    <property type="entry name" value="Homeodomain-like_sf"/>
</dbReference>
<dbReference type="InterPro" id="IPR029062">
    <property type="entry name" value="Class_I_gatase-like"/>
</dbReference>
<dbReference type="SUPFAM" id="SSF46689">
    <property type="entry name" value="Homeodomain-like"/>
    <property type="match status" value="2"/>
</dbReference>
<dbReference type="Pfam" id="PF12833">
    <property type="entry name" value="HTH_18"/>
    <property type="match status" value="1"/>
</dbReference>
<protein>
    <submittedName>
        <fullName evidence="5">Helix-turn-helix domain-containing protein</fullName>
    </submittedName>
</protein>
<evidence type="ECO:0000256" key="1">
    <source>
        <dbReference type="ARBA" id="ARBA00023015"/>
    </source>
</evidence>
<keyword evidence="3" id="KW-0804">Transcription</keyword>
<dbReference type="Pfam" id="PF01965">
    <property type="entry name" value="DJ-1_PfpI"/>
    <property type="match status" value="1"/>
</dbReference>
<proteinExistence type="predicted"/>
<reference evidence="5 6" key="1">
    <citation type="submission" date="2020-01" db="EMBL/GenBank/DDBJ databases">
        <authorList>
            <person name="Lee S.D."/>
        </authorList>
    </citation>
    <scope>NUCLEOTIDE SEQUENCE [LARGE SCALE GENOMIC DNA]</scope>
    <source>
        <strain evidence="5 6">SAP-35</strain>
    </source>
</reference>